<accession>A0A516GE15</accession>
<reference evidence="5 6" key="1">
    <citation type="submission" date="2019-07" db="EMBL/GenBank/DDBJ databases">
        <title>complete genome sequencing of Ornithinimicrobium sp. H23M54.</title>
        <authorList>
            <person name="Bae J.-W."/>
            <person name="Lee S.-Y."/>
        </authorList>
    </citation>
    <scope>NUCLEOTIDE SEQUENCE [LARGE SCALE GENOMIC DNA]</scope>
    <source>
        <strain evidence="5 6">H23M54</strain>
    </source>
</reference>
<feature type="chain" id="PRO_5022095013" description="TPM domain-containing protein" evidence="3">
    <location>
        <begin position="35"/>
        <end position="633"/>
    </location>
</feature>
<feature type="signal peptide" evidence="3">
    <location>
        <begin position="1"/>
        <end position="34"/>
    </location>
</feature>
<feature type="domain" description="TPM" evidence="4">
    <location>
        <begin position="45"/>
        <end position="156"/>
    </location>
</feature>
<evidence type="ECO:0000259" key="4">
    <source>
        <dbReference type="Pfam" id="PF04536"/>
    </source>
</evidence>
<dbReference type="OrthoDB" id="5105562at2"/>
<feature type="compositionally biased region" description="Basic residues" evidence="2">
    <location>
        <begin position="599"/>
        <end position="623"/>
    </location>
</feature>
<dbReference type="AlphaFoldDB" id="A0A516GE15"/>
<name>A0A516GE15_9MICO</name>
<evidence type="ECO:0000313" key="5">
    <source>
        <dbReference type="EMBL" id="QDO89772.1"/>
    </source>
</evidence>
<evidence type="ECO:0000256" key="2">
    <source>
        <dbReference type="SAM" id="MobiDB-lite"/>
    </source>
</evidence>
<keyword evidence="6" id="KW-1185">Reference proteome</keyword>
<dbReference type="Pfam" id="PF04536">
    <property type="entry name" value="TPM_phosphatase"/>
    <property type="match status" value="1"/>
</dbReference>
<dbReference type="Proteomes" id="UP000315395">
    <property type="component" value="Chromosome"/>
</dbReference>
<gene>
    <name evidence="5" type="ORF">FNH13_16700</name>
</gene>
<dbReference type="InterPro" id="IPR007621">
    <property type="entry name" value="TPM_dom"/>
</dbReference>
<evidence type="ECO:0000256" key="3">
    <source>
        <dbReference type="SAM" id="SignalP"/>
    </source>
</evidence>
<organism evidence="5 6">
    <name type="scientific">Ornithinimicrobium ciconiae</name>
    <dbReference type="NCBI Taxonomy" id="2594265"/>
    <lineage>
        <taxon>Bacteria</taxon>
        <taxon>Bacillati</taxon>
        <taxon>Actinomycetota</taxon>
        <taxon>Actinomycetes</taxon>
        <taxon>Micrococcales</taxon>
        <taxon>Ornithinimicrobiaceae</taxon>
        <taxon>Ornithinimicrobium</taxon>
    </lineage>
</organism>
<evidence type="ECO:0000256" key="1">
    <source>
        <dbReference type="SAM" id="Coils"/>
    </source>
</evidence>
<dbReference type="KEGG" id="orz:FNH13_16700"/>
<feature type="compositionally biased region" description="Low complexity" evidence="2">
    <location>
        <begin position="624"/>
        <end position="633"/>
    </location>
</feature>
<protein>
    <recommendedName>
        <fullName evidence="4">TPM domain-containing protein</fullName>
    </recommendedName>
</protein>
<evidence type="ECO:0000313" key="6">
    <source>
        <dbReference type="Proteomes" id="UP000315395"/>
    </source>
</evidence>
<feature type="coiled-coil region" evidence="1">
    <location>
        <begin position="486"/>
        <end position="516"/>
    </location>
</feature>
<dbReference type="EMBL" id="CP041616">
    <property type="protein sequence ID" value="QDO89772.1"/>
    <property type="molecule type" value="Genomic_DNA"/>
</dbReference>
<proteinExistence type="predicted"/>
<feature type="compositionally biased region" description="Low complexity" evidence="2">
    <location>
        <begin position="581"/>
        <end position="598"/>
    </location>
</feature>
<dbReference type="RefSeq" id="WP_143784493.1">
    <property type="nucleotide sequence ID" value="NZ_CP041616.1"/>
</dbReference>
<dbReference type="Gene3D" id="3.10.310.50">
    <property type="match status" value="1"/>
</dbReference>
<keyword evidence="1" id="KW-0175">Coiled coil</keyword>
<feature type="region of interest" description="Disordered" evidence="2">
    <location>
        <begin position="575"/>
        <end position="633"/>
    </location>
</feature>
<keyword evidence="3" id="KW-0732">Signal</keyword>
<sequence>MQLSRHVTTAAARVTALLGTLTVGWLLTSAPAYAVEPFTLPDELVDQSAVIQDEAAVRAAQDRLFDGTGLQLFVVYVDDFSGLSGPEWADQTAELSGLGDKDLLVAVATQDRSWGDSISHDSGLSDGQLDDVAADFIEPELRANDWDGAAIGAAEGYLEAATAPSTGWYGVAGVGGVALAGYGLHRGRKWSRARKAREEQQESLEQSSQRIGGLLVALDSALTAAEGELQYAEAEFSPDLTTPFREALTASRQESLEAYRLRETIGQQDPETDYASMVDRYRSLEQLVTRAGARLDEHATAFNELRALADRAPQRIEELVAAFAAVSLRAQDGVALAEARADLPTGQRERIGVVSHECQGLHAQGQQALEQARERVAAGEPEDAVMPLKAAEEALSGLTGRADLLGDLDALQAQWSELLSTAAASLSRDVADAARLAPQDPAVTQPAQDARTALARVGDPGEDPVELAQDLGDIERALDGALGTYREAEERRLKEVKAATDQLARSRATVDAMRAELSSNRAHANNTALSRASEAQSLLAQGEALIDTDPGQAHPILREAANRASSAMNSISSVRASAQESSSSGWGSSWSGSSSSSRSRSRNRSRSRSRSSRSRSSSRRSSRSSRSSRGGRF</sequence>